<dbReference type="Pfam" id="PF00589">
    <property type="entry name" value="Phage_integrase"/>
    <property type="match status" value="1"/>
</dbReference>
<dbReference type="InterPro" id="IPR011010">
    <property type="entry name" value="DNA_brk_join_enz"/>
</dbReference>
<dbReference type="InterPro" id="IPR013762">
    <property type="entry name" value="Integrase-like_cat_sf"/>
</dbReference>
<dbReference type="GO" id="GO:0006310">
    <property type="term" value="P:DNA recombination"/>
    <property type="evidence" value="ECO:0007669"/>
    <property type="project" value="UniProtKB-KW"/>
</dbReference>
<evidence type="ECO:0000256" key="4">
    <source>
        <dbReference type="ARBA" id="ARBA00022829"/>
    </source>
</evidence>
<dbReference type="InterPro" id="IPR010998">
    <property type="entry name" value="Integrase_recombinase_N"/>
</dbReference>
<accession>A0A3B1A5F9</accession>
<dbReference type="InterPro" id="IPR044068">
    <property type="entry name" value="CB"/>
</dbReference>
<evidence type="ECO:0000259" key="9">
    <source>
        <dbReference type="PROSITE" id="PS51898"/>
    </source>
</evidence>
<dbReference type="GO" id="GO:0005737">
    <property type="term" value="C:cytoplasm"/>
    <property type="evidence" value="ECO:0007669"/>
    <property type="project" value="UniProtKB-SubCell"/>
</dbReference>
<evidence type="ECO:0000256" key="6">
    <source>
        <dbReference type="ARBA" id="ARBA00023125"/>
    </source>
</evidence>
<dbReference type="EMBL" id="UOFS01000019">
    <property type="protein sequence ID" value="VAW94827.1"/>
    <property type="molecule type" value="Genomic_DNA"/>
</dbReference>
<keyword evidence="3" id="KW-0132">Cell division</keyword>
<keyword evidence="8" id="KW-0131">Cell cycle</keyword>
<evidence type="ECO:0000256" key="8">
    <source>
        <dbReference type="ARBA" id="ARBA00023306"/>
    </source>
</evidence>
<evidence type="ECO:0000256" key="7">
    <source>
        <dbReference type="ARBA" id="ARBA00023172"/>
    </source>
</evidence>
<reference evidence="11" key="1">
    <citation type="submission" date="2018-06" db="EMBL/GenBank/DDBJ databases">
        <authorList>
            <person name="Zhirakovskaya E."/>
        </authorList>
    </citation>
    <scope>NUCLEOTIDE SEQUENCE</scope>
</reference>
<dbReference type="CDD" id="cd00798">
    <property type="entry name" value="INT_XerDC_C"/>
    <property type="match status" value="1"/>
</dbReference>
<dbReference type="InterPro" id="IPR002104">
    <property type="entry name" value="Integrase_catalytic"/>
</dbReference>
<feature type="domain" description="Core-binding (CB)" evidence="10">
    <location>
        <begin position="1"/>
        <end position="85"/>
    </location>
</feature>
<evidence type="ECO:0000313" key="11">
    <source>
        <dbReference type="EMBL" id="VAW94827.1"/>
    </source>
</evidence>
<dbReference type="Gene3D" id="1.10.443.10">
    <property type="entry name" value="Intergrase catalytic core"/>
    <property type="match status" value="1"/>
</dbReference>
<keyword evidence="5" id="KW-0229">DNA integration</keyword>
<dbReference type="PROSITE" id="PS51898">
    <property type="entry name" value="TYR_RECOMBINASE"/>
    <property type="match status" value="1"/>
</dbReference>
<keyword evidence="7" id="KW-0233">DNA recombination</keyword>
<sequence>MQKNIDDFIYMLRIERQLSKNTLISYRRDIEGFKFYTDKNALNCWTEISEKHVQSYIASRFRSGITGRSLQRALSAIRMFYEYLMRQRKAVTNPAKRIRAPKSVSKLPSYLDVDMSEQLLNRECDTSLNARDKAMFELFYSFGLRLTELVSIDLSDLDIAESEIRVTGKGNKVRVVAVGKQAIIALSEWLNFRIDFVKEQTQALFLNRQGRRISQRSVQLRLKLWAKAQEIEINVHPHMLRDSFANHMPEGNGNIRDVQELLGYEDISSTQIYTHIDFQHLTSVYDQAHPRARKNKA</sequence>
<dbReference type="AlphaFoldDB" id="A0A3B1A5F9"/>
<protein>
    <submittedName>
        <fullName evidence="11">Site-specific tyrosine recombinase XerC</fullName>
    </submittedName>
</protein>
<keyword evidence="6" id="KW-0238">DNA-binding</keyword>
<gene>
    <name evidence="11" type="ORF">MNBD_GAMMA22-1651</name>
</gene>
<name>A0A3B1A5F9_9ZZZZ</name>
<dbReference type="PANTHER" id="PTHR30349:SF81">
    <property type="entry name" value="TYROSINE RECOMBINASE XERC"/>
    <property type="match status" value="1"/>
</dbReference>
<proteinExistence type="inferred from homology"/>
<dbReference type="PROSITE" id="PS51900">
    <property type="entry name" value="CB"/>
    <property type="match status" value="1"/>
</dbReference>
<evidence type="ECO:0000256" key="3">
    <source>
        <dbReference type="ARBA" id="ARBA00022618"/>
    </source>
</evidence>
<evidence type="ECO:0000259" key="10">
    <source>
        <dbReference type="PROSITE" id="PS51900"/>
    </source>
</evidence>
<keyword evidence="2" id="KW-0963">Cytoplasm</keyword>
<dbReference type="InterPro" id="IPR023009">
    <property type="entry name" value="Tyrosine_recombinase_XerC/XerD"/>
</dbReference>
<dbReference type="PANTHER" id="PTHR30349">
    <property type="entry name" value="PHAGE INTEGRASE-RELATED"/>
    <property type="match status" value="1"/>
</dbReference>
<dbReference type="GO" id="GO:0007059">
    <property type="term" value="P:chromosome segregation"/>
    <property type="evidence" value="ECO:0007669"/>
    <property type="project" value="UniProtKB-KW"/>
</dbReference>
<dbReference type="GO" id="GO:0003677">
    <property type="term" value="F:DNA binding"/>
    <property type="evidence" value="ECO:0007669"/>
    <property type="project" value="UniProtKB-KW"/>
</dbReference>
<organism evidence="11">
    <name type="scientific">hydrothermal vent metagenome</name>
    <dbReference type="NCBI Taxonomy" id="652676"/>
    <lineage>
        <taxon>unclassified sequences</taxon>
        <taxon>metagenomes</taxon>
        <taxon>ecological metagenomes</taxon>
    </lineage>
</organism>
<dbReference type="InterPro" id="IPR004107">
    <property type="entry name" value="Integrase_SAM-like_N"/>
</dbReference>
<evidence type="ECO:0000256" key="1">
    <source>
        <dbReference type="ARBA" id="ARBA00004496"/>
    </source>
</evidence>
<dbReference type="Gene3D" id="1.10.150.130">
    <property type="match status" value="1"/>
</dbReference>
<feature type="domain" description="Tyr recombinase" evidence="9">
    <location>
        <begin position="106"/>
        <end position="286"/>
    </location>
</feature>
<dbReference type="Pfam" id="PF02899">
    <property type="entry name" value="Phage_int_SAM_1"/>
    <property type="match status" value="1"/>
</dbReference>
<evidence type="ECO:0000256" key="5">
    <source>
        <dbReference type="ARBA" id="ARBA00022908"/>
    </source>
</evidence>
<keyword evidence="4" id="KW-0159">Chromosome partition</keyword>
<evidence type="ECO:0000256" key="2">
    <source>
        <dbReference type="ARBA" id="ARBA00022490"/>
    </source>
</evidence>
<dbReference type="GO" id="GO:0015074">
    <property type="term" value="P:DNA integration"/>
    <property type="evidence" value="ECO:0007669"/>
    <property type="project" value="UniProtKB-KW"/>
</dbReference>
<dbReference type="InterPro" id="IPR050090">
    <property type="entry name" value="Tyrosine_recombinase_XerCD"/>
</dbReference>
<dbReference type="SUPFAM" id="SSF56349">
    <property type="entry name" value="DNA breaking-rejoining enzymes"/>
    <property type="match status" value="1"/>
</dbReference>
<dbReference type="HAMAP" id="MF_01808">
    <property type="entry name" value="Recomb_XerC_XerD"/>
    <property type="match status" value="1"/>
</dbReference>
<comment type="subcellular location">
    <subcellularLocation>
        <location evidence="1">Cytoplasm</location>
    </subcellularLocation>
</comment>
<dbReference type="GO" id="GO:0051301">
    <property type="term" value="P:cell division"/>
    <property type="evidence" value="ECO:0007669"/>
    <property type="project" value="UniProtKB-KW"/>
</dbReference>